<accession>A0A0F9LEF7</accession>
<dbReference type="EMBL" id="LAZR01006476">
    <property type="protein sequence ID" value="KKM91863.1"/>
    <property type="molecule type" value="Genomic_DNA"/>
</dbReference>
<proteinExistence type="predicted"/>
<comment type="caution">
    <text evidence="1">The sequence shown here is derived from an EMBL/GenBank/DDBJ whole genome shotgun (WGS) entry which is preliminary data.</text>
</comment>
<dbReference type="AlphaFoldDB" id="A0A0F9LEF7"/>
<gene>
    <name evidence="1" type="ORF">LCGC14_1224290</name>
</gene>
<organism evidence="1">
    <name type="scientific">marine sediment metagenome</name>
    <dbReference type="NCBI Taxonomy" id="412755"/>
    <lineage>
        <taxon>unclassified sequences</taxon>
        <taxon>metagenomes</taxon>
        <taxon>ecological metagenomes</taxon>
    </lineage>
</organism>
<protein>
    <submittedName>
        <fullName evidence="1">Uncharacterized protein</fullName>
    </submittedName>
</protein>
<name>A0A0F9LEF7_9ZZZZ</name>
<sequence length="79" mass="9120">MNYLCNADWFINCNDVSAIKRTKWGSIIYMKNSSKEIYYRSPFEDMVKLLKGTDMSLGITKDGDLKSCQQDIISKVKNI</sequence>
<evidence type="ECO:0000313" key="1">
    <source>
        <dbReference type="EMBL" id="KKM91863.1"/>
    </source>
</evidence>
<reference evidence="1" key="1">
    <citation type="journal article" date="2015" name="Nature">
        <title>Complex archaea that bridge the gap between prokaryotes and eukaryotes.</title>
        <authorList>
            <person name="Spang A."/>
            <person name="Saw J.H."/>
            <person name="Jorgensen S.L."/>
            <person name="Zaremba-Niedzwiedzka K."/>
            <person name="Martijn J."/>
            <person name="Lind A.E."/>
            <person name="van Eijk R."/>
            <person name="Schleper C."/>
            <person name="Guy L."/>
            <person name="Ettema T.J."/>
        </authorList>
    </citation>
    <scope>NUCLEOTIDE SEQUENCE</scope>
</reference>